<dbReference type="InterPro" id="IPR052048">
    <property type="entry name" value="ST_Response_Regulator"/>
</dbReference>
<sequence length="558" mass="62739">MVDINTRIRSGPIKNALSYGSYSALVADEFENSRQSIRQMLVALGFALVDQTSTGKGVIEACRARKYDLVLCDFRLGHGKNGQQVLEELRQLKLLKSDAIFIVISAETSRDVVFGIMESHPDEYLGKPFTQGVLSKRLERLFAQNEALANMKEAQAKKDYPQLQRLCEEHIAGQGRYSIWCKKALVDAFLATESWQALTQLCSTELESRDIDWAMLGMAKMHIGRHDWDTAIQCLESTLKSFPQSTTGYDLLAFCFEKKGRFSQAQQALEESVKLSPLVALRQKKMMELSCENGDVHSAVKASNLALKLTVNTINEAPEQYFQLADLLSEASVELEGRERKKMTDDALLVLNRVSKKYSDQHDVRLKKALCESRLYSIQGHAKQALASLDAAVKMIEDAPELKTPDISVQLGKTLYLAGKKEEANAQWQSEDTAQQLSSEQEQAILDFIDEPLPMGARAKTKALNFKALNHYAKQEYDEALAVFEEALLISPNHPGLNLNLVQTVIKKMAADQGSDRLLERCHQAFQRLNHVGENHKQFSRLQMLKTFITKYNPQDSA</sequence>
<keyword evidence="1" id="KW-0677">Repeat</keyword>
<evidence type="ECO:0000256" key="2">
    <source>
        <dbReference type="ARBA" id="ARBA00022803"/>
    </source>
</evidence>
<evidence type="ECO:0000256" key="3">
    <source>
        <dbReference type="PROSITE-ProRule" id="PRU00169"/>
    </source>
</evidence>
<evidence type="ECO:0000313" key="7">
    <source>
        <dbReference type="Proteomes" id="UP001379949"/>
    </source>
</evidence>
<dbReference type="Pfam" id="PF07719">
    <property type="entry name" value="TPR_2"/>
    <property type="match status" value="1"/>
</dbReference>
<dbReference type="RefSeq" id="WP_341567870.1">
    <property type="nucleotide sequence ID" value="NZ_JBAKAR010000014.1"/>
</dbReference>
<keyword evidence="2 4" id="KW-0802">TPR repeat</keyword>
<keyword evidence="3" id="KW-0597">Phosphoprotein</keyword>
<feature type="repeat" description="TPR" evidence="4">
    <location>
        <begin position="461"/>
        <end position="494"/>
    </location>
</feature>
<dbReference type="SMART" id="SM00028">
    <property type="entry name" value="TPR"/>
    <property type="match status" value="3"/>
</dbReference>
<feature type="modified residue" description="4-aspartylphosphate" evidence="3">
    <location>
        <position position="73"/>
    </location>
</feature>
<dbReference type="InterPro" id="IPR011990">
    <property type="entry name" value="TPR-like_helical_dom_sf"/>
</dbReference>
<dbReference type="InterPro" id="IPR019734">
    <property type="entry name" value="TPR_rpt"/>
</dbReference>
<dbReference type="Pfam" id="PF00072">
    <property type="entry name" value="Response_reg"/>
    <property type="match status" value="1"/>
</dbReference>
<dbReference type="CDD" id="cd17589">
    <property type="entry name" value="REC_TPR"/>
    <property type="match status" value="1"/>
</dbReference>
<dbReference type="Proteomes" id="UP001379949">
    <property type="component" value="Unassembled WGS sequence"/>
</dbReference>
<protein>
    <submittedName>
        <fullName evidence="6">Tetratricopeptide repeat protein</fullName>
    </submittedName>
</protein>
<dbReference type="InterPro" id="IPR011006">
    <property type="entry name" value="CheY-like_superfamily"/>
</dbReference>
<accession>A0ABU9G9R0</accession>
<feature type="domain" description="Response regulatory" evidence="5">
    <location>
        <begin position="23"/>
        <end position="142"/>
    </location>
</feature>
<dbReference type="SUPFAM" id="SSF48452">
    <property type="entry name" value="TPR-like"/>
    <property type="match status" value="2"/>
</dbReference>
<evidence type="ECO:0000256" key="1">
    <source>
        <dbReference type="ARBA" id="ARBA00022737"/>
    </source>
</evidence>
<dbReference type="InterPro" id="IPR013105">
    <property type="entry name" value="TPR_2"/>
</dbReference>
<dbReference type="SUPFAM" id="SSF52172">
    <property type="entry name" value="CheY-like"/>
    <property type="match status" value="1"/>
</dbReference>
<evidence type="ECO:0000313" key="6">
    <source>
        <dbReference type="EMBL" id="MEL0614384.1"/>
    </source>
</evidence>
<dbReference type="PANTHER" id="PTHR43228:SF1">
    <property type="entry name" value="TWO-COMPONENT RESPONSE REGULATOR ARR22"/>
    <property type="match status" value="1"/>
</dbReference>
<reference evidence="6 7" key="1">
    <citation type="submission" date="2024-02" db="EMBL/GenBank/DDBJ databases">
        <title>Bacteria isolated from the canopy kelp, Nereocystis luetkeana.</title>
        <authorList>
            <person name="Pfister C.A."/>
            <person name="Younker I.T."/>
            <person name="Light S.H."/>
        </authorList>
    </citation>
    <scope>NUCLEOTIDE SEQUENCE [LARGE SCALE GENOMIC DNA]</scope>
    <source>
        <strain evidence="6 7">TI.4.07</strain>
    </source>
</reference>
<proteinExistence type="predicted"/>
<dbReference type="PROSITE" id="PS50110">
    <property type="entry name" value="RESPONSE_REGULATORY"/>
    <property type="match status" value="1"/>
</dbReference>
<dbReference type="EMBL" id="JBAKAR010000014">
    <property type="protein sequence ID" value="MEL0614384.1"/>
    <property type="molecule type" value="Genomic_DNA"/>
</dbReference>
<dbReference type="PANTHER" id="PTHR43228">
    <property type="entry name" value="TWO-COMPONENT RESPONSE REGULATOR"/>
    <property type="match status" value="1"/>
</dbReference>
<evidence type="ECO:0000259" key="5">
    <source>
        <dbReference type="PROSITE" id="PS50110"/>
    </source>
</evidence>
<dbReference type="SMART" id="SM00448">
    <property type="entry name" value="REC"/>
    <property type="match status" value="1"/>
</dbReference>
<evidence type="ECO:0000256" key="4">
    <source>
        <dbReference type="PROSITE-ProRule" id="PRU00339"/>
    </source>
</evidence>
<dbReference type="Gene3D" id="1.25.40.10">
    <property type="entry name" value="Tetratricopeptide repeat domain"/>
    <property type="match status" value="2"/>
</dbReference>
<dbReference type="InterPro" id="IPR001789">
    <property type="entry name" value="Sig_transdc_resp-reg_receiver"/>
</dbReference>
<dbReference type="Pfam" id="PF13174">
    <property type="entry name" value="TPR_6"/>
    <property type="match status" value="1"/>
</dbReference>
<dbReference type="Gene3D" id="3.40.50.2300">
    <property type="match status" value="1"/>
</dbReference>
<dbReference type="Pfam" id="PF13181">
    <property type="entry name" value="TPR_8"/>
    <property type="match status" value="1"/>
</dbReference>
<keyword evidence="7" id="KW-1185">Reference proteome</keyword>
<dbReference type="PROSITE" id="PS50005">
    <property type="entry name" value="TPR"/>
    <property type="match status" value="1"/>
</dbReference>
<comment type="caution">
    <text evidence="6">The sequence shown here is derived from an EMBL/GenBank/DDBJ whole genome shotgun (WGS) entry which is preliminary data.</text>
</comment>
<name>A0ABU9G9R0_9GAMM</name>
<gene>
    <name evidence="6" type="ORF">V6242_14610</name>
</gene>
<organism evidence="6 7">
    <name type="scientific">Marinomonas arenicola</name>
    <dbReference type="NCBI Taxonomy" id="569601"/>
    <lineage>
        <taxon>Bacteria</taxon>
        <taxon>Pseudomonadati</taxon>
        <taxon>Pseudomonadota</taxon>
        <taxon>Gammaproteobacteria</taxon>
        <taxon>Oceanospirillales</taxon>
        <taxon>Oceanospirillaceae</taxon>
        <taxon>Marinomonas</taxon>
    </lineage>
</organism>